<organism evidence="2 3">
    <name type="scientific">Gordonia aichiensis NBRC 108223</name>
    <dbReference type="NCBI Taxonomy" id="1220583"/>
    <lineage>
        <taxon>Bacteria</taxon>
        <taxon>Bacillati</taxon>
        <taxon>Actinomycetota</taxon>
        <taxon>Actinomycetes</taxon>
        <taxon>Mycobacteriales</taxon>
        <taxon>Gordoniaceae</taxon>
        <taxon>Gordonia</taxon>
    </lineage>
</organism>
<dbReference type="STRING" id="1220583.GOACH_03_03200"/>
<dbReference type="SUPFAM" id="SSF53474">
    <property type="entry name" value="alpha/beta-Hydrolases"/>
    <property type="match status" value="1"/>
</dbReference>
<dbReference type="AlphaFoldDB" id="L7KH72"/>
<protein>
    <submittedName>
        <fullName evidence="2">Putative triacylglycerol lipase</fullName>
    </submittedName>
</protein>
<accession>L7KH72</accession>
<keyword evidence="1" id="KW-0732">Signal</keyword>
<dbReference type="GO" id="GO:0016042">
    <property type="term" value="P:lipid catabolic process"/>
    <property type="evidence" value="ECO:0007669"/>
    <property type="project" value="InterPro"/>
</dbReference>
<dbReference type="Proteomes" id="UP000010988">
    <property type="component" value="Unassembled WGS sequence"/>
</dbReference>
<feature type="chain" id="PRO_5003979377" evidence="1">
    <location>
        <begin position="44"/>
        <end position="369"/>
    </location>
</feature>
<gene>
    <name evidence="2" type="ORF">GOACH_03_03200</name>
</gene>
<proteinExistence type="predicted"/>
<dbReference type="eggNOG" id="COG1075">
    <property type="taxonomic scope" value="Bacteria"/>
</dbReference>
<evidence type="ECO:0000256" key="1">
    <source>
        <dbReference type="SAM" id="SignalP"/>
    </source>
</evidence>
<dbReference type="GO" id="GO:0016298">
    <property type="term" value="F:lipase activity"/>
    <property type="evidence" value="ECO:0007669"/>
    <property type="project" value="TreeGrafter"/>
</dbReference>
<evidence type="ECO:0000313" key="3">
    <source>
        <dbReference type="Proteomes" id="UP000010988"/>
    </source>
</evidence>
<keyword evidence="3" id="KW-1185">Reference proteome</keyword>
<dbReference type="InterPro" id="IPR006311">
    <property type="entry name" value="TAT_signal"/>
</dbReference>
<evidence type="ECO:0000313" key="2">
    <source>
        <dbReference type="EMBL" id="GAC47302.1"/>
    </source>
</evidence>
<dbReference type="PANTHER" id="PTHR32015">
    <property type="entry name" value="FASTING INDUCED LIPASE"/>
    <property type="match status" value="1"/>
</dbReference>
<dbReference type="InterPro" id="IPR002918">
    <property type="entry name" value="Lipase_EstA/Esterase_EstB"/>
</dbReference>
<comment type="caution">
    <text evidence="2">The sequence shown here is derived from an EMBL/GenBank/DDBJ whole genome shotgun (WGS) entry which is preliminary data.</text>
</comment>
<dbReference type="PROSITE" id="PS51318">
    <property type="entry name" value="TAT"/>
    <property type="match status" value="1"/>
</dbReference>
<name>L7KH72_9ACTN</name>
<dbReference type="Gene3D" id="3.40.50.1820">
    <property type="entry name" value="alpha/beta hydrolase"/>
    <property type="match status" value="1"/>
</dbReference>
<sequence length="369" mass="38154">MSASTPLKMPGIRRGWARRLAVSAAAAALGVGLTAALAGPAAAADQQQQLADDIAAGAKKPVVAANIYKGASTSSIPTGNGPAQQSFLAAFGYGVFSPNTAPPGANDWNCKPAEGKEPVVLVHGTWENSYDNWAMVSPELKKAGYCVYAMNYGIATPLAGGGLGPVLPGRFGTGDITKSAAQIGGFVDKVRAATGSEKVNMVGHSQGGVVARQFIRYNNGASKVDHLVTLGATNNGTTLIGIGALGRTINNLGIDVLGPVALLVGSSGIQQVYDSEFIKHLNAGGKYAIGDVKYTIVGTRYDEVTTPFDSTFFPRGTRNTRNVVLQNGCEQDASDHVSMSYSPRTVSIIKNALDPSSKIVCAPNAWAIG</sequence>
<dbReference type="Pfam" id="PF01674">
    <property type="entry name" value="Lipase_2"/>
    <property type="match status" value="1"/>
</dbReference>
<dbReference type="PANTHER" id="PTHR32015:SF1">
    <property type="entry name" value="LIPASE"/>
    <property type="match status" value="1"/>
</dbReference>
<dbReference type="EMBL" id="BANR01000003">
    <property type="protein sequence ID" value="GAC47302.1"/>
    <property type="molecule type" value="Genomic_DNA"/>
</dbReference>
<dbReference type="InterPro" id="IPR029058">
    <property type="entry name" value="AB_hydrolase_fold"/>
</dbReference>
<feature type="signal peptide" evidence="1">
    <location>
        <begin position="1"/>
        <end position="43"/>
    </location>
</feature>
<reference evidence="2 3" key="1">
    <citation type="submission" date="2012-12" db="EMBL/GenBank/DDBJ databases">
        <title>Whole genome shotgun sequence of Gordonia aichiensis NBRC 108223.</title>
        <authorList>
            <person name="Isaki-Nakamura S."/>
            <person name="Hosoyama A."/>
            <person name="Tsuchikane K."/>
            <person name="Ando Y."/>
            <person name="Baba S."/>
            <person name="Ohji S."/>
            <person name="Hamada M."/>
            <person name="Tamura T."/>
            <person name="Yamazoe A."/>
            <person name="Yamazaki S."/>
            <person name="Fujita N."/>
        </authorList>
    </citation>
    <scope>NUCLEOTIDE SEQUENCE [LARGE SCALE GENOMIC DNA]</scope>
    <source>
        <strain evidence="2 3">NBRC 108223</strain>
    </source>
</reference>